<feature type="transmembrane region" description="Helical" evidence="13">
    <location>
        <begin position="669"/>
        <end position="688"/>
    </location>
</feature>
<evidence type="ECO:0000313" key="15">
    <source>
        <dbReference type="Proteomes" id="UP000001646"/>
    </source>
</evidence>
<evidence type="ECO:0000256" key="7">
    <source>
        <dbReference type="ARBA" id="ARBA00022824"/>
    </source>
</evidence>
<feature type="transmembrane region" description="Helical" evidence="13">
    <location>
        <begin position="1012"/>
        <end position="1032"/>
    </location>
</feature>
<feature type="transmembrane region" description="Helical" evidence="13">
    <location>
        <begin position="26"/>
        <end position="51"/>
    </location>
</feature>
<evidence type="ECO:0000256" key="13">
    <source>
        <dbReference type="SAM" id="Phobius"/>
    </source>
</evidence>
<dbReference type="GO" id="GO:0051377">
    <property type="term" value="F:mannose-ethanolamine phosphotransferase activity"/>
    <property type="evidence" value="ECO:0000318"/>
    <property type="project" value="GO_Central"/>
</dbReference>
<evidence type="ECO:0000256" key="4">
    <source>
        <dbReference type="ARBA" id="ARBA00022502"/>
    </source>
</evidence>
<dbReference type="InterPro" id="IPR039524">
    <property type="entry name" value="PIGO/GPI13"/>
</dbReference>
<organism evidence="14 15">
    <name type="scientific">Anolis carolinensis</name>
    <name type="common">Green anole</name>
    <name type="synonym">American chameleon</name>
    <dbReference type="NCBI Taxonomy" id="28377"/>
    <lineage>
        <taxon>Eukaryota</taxon>
        <taxon>Metazoa</taxon>
        <taxon>Chordata</taxon>
        <taxon>Craniata</taxon>
        <taxon>Vertebrata</taxon>
        <taxon>Euteleostomi</taxon>
        <taxon>Lepidosauria</taxon>
        <taxon>Squamata</taxon>
        <taxon>Bifurcata</taxon>
        <taxon>Unidentata</taxon>
        <taxon>Episquamata</taxon>
        <taxon>Toxicofera</taxon>
        <taxon>Iguania</taxon>
        <taxon>Dactyloidae</taxon>
        <taxon>Anolis</taxon>
    </lineage>
</organism>
<dbReference type="GO" id="GO:0006506">
    <property type="term" value="P:GPI anchor biosynthetic process"/>
    <property type="evidence" value="ECO:0000318"/>
    <property type="project" value="GO_Central"/>
</dbReference>
<dbReference type="Pfam" id="PF01663">
    <property type="entry name" value="Phosphodiest"/>
    <property type="match status" value="1"/>
</dbReference>
<feature type="transmembrane region" description="Helical" evidence="13">
    <location>
        <begin position="888"/>
        <end position="906"/>
    </location>
</feature>
<reference evidence="14" key="3">
    <citation type="submission" date="2025-09" db="UniProtKB">
        <authorList>
            <consortium name="Ensembl"/>
        </authorList>
    </citation>
    <scope>IDENTIFICATION</scope>
</reference>
<keyword evidence="15" id="KW-1185">Reference proteome</keyword>
<comment type="pathway">
    <text evidence="2">Glycolipid biosynthesis; glycosylphosphatidylinositol-anchor biosynthesis.</text>
</comment>
<evidence type="ECO:0000256" key="9">
    <source>
        <dbReference type="ARBA" id="ARBA00023136"/>
    </source>
</evidence>
<dbReference type="HOGENOM" id="CLU_004298_2_0_1"/>
<proteinExistence type="inferred from homology"/>
<feature type="transmembrane region" description="Helical" evidence="13">
    <location>
        <begin position="515"/>
        <end position="539"/>
    </location>
</feature>
<reference evidence="14" key="2">
    <citation type="submission" date="2025-08" db="UniProtKB">
        <authorList>
            <consortium name="Ensembl"/>
        </authorList>
    </citation>
    <scope>IDENTIFICATION</scope>
</reference>
<feature type="transmembrane region" description="Helical" evidence="13">
    <location>
        <begin position="949"/>
        <end position="967"/>
    </location>
</feature>
<dbReference type="AlphaFoldDB" id="H9GHZ9"/>
<dbReference type="InParanoid" id="H9GHZ9"/>
<protein>
    <recommendedName>
        <fullName evidence="12">GPI ethanolamine phosphate transferase 3, catalytic subunit</fullName>
    </recommendedName>
    <alternativeName>
        <fullName evidence="11">Phosphatidylinositol-glycan biosynthesis class O protein</fullName>
    </alternativeName>
</protein>
<comment type="subcellular location">
    <subcellularLocation>
        <location evidence="1">Endoplasmic reticulum membrane</location>
        <topology evidence="1">Multi-pass membrane protein</topology>
    </subcellularLocation>
</comment>
<dbReference type="InterPro" id="IPR037675">
    <property type="entry name" value="PIG-O_N"/>
</dbReference>
<accession>H9GHZ9</accession>
<keyword evidence="4" id="KW-0337">GPI-anchor biosynthesis</keyword>
<comment type="similarity">
    <text evidence="3">Belongs to the PIGG/PIGN/PIGO family. PIGO subfamily.</text>
</comment>
<feature type="transmembrane region" description="Helical" evidence="13">
    <location>
        <begin position="823"/>
        <end position="848"/>
    </location>
</feature>
<dbReference type="FunFam" id="3.40.720.10:FF:000041">
    <property type="entry name" value="GPI ethanolamine phosphate transferase 3"/>
    <property type="match status" value="1"/>
</dbReference>
<dbReference type="Proteomes" id="UP000001646">
    <property type="component" value="Unplaced"/>
</dbReference>
<evidence type="ECO:0000256" key="12">
    <source>
        <dbReference type="ARBA" id="ARBA00093602"/>
    </source>
</evidence>
<keyword evidence="6 13" id="KW-0812">Transmembrane</keyword>
<evidence type="ECO:0000256" key="8">
    <source>
        <dbReference type="ARBA" id="ARBA00022989"/>
    </source>
</evidence>
<feature type="transmembrane region" description="Helical" evidence="13">
    <location>
        <begin position="700"/>
        <end position="723"/>
    </location>
</feature>
<dbReference type="CDD" id="cd16023">
    <property type="entry name" value="GPI_EPT_3"/>
    <property type="match status" value="1"/>
</dbReference>
<feature type="transmembrane region" description="Helical" evidence="13">
    <location>
        <begin position="591"/>
        <end position="608"/>
    </location>
</feature>
<reference evidence="14" key="1">
    <citation type="submission" date="2009-12" db="EMBL/GenBank/DDBJ databases">
        <title>The Genome Sequence of Anolis carolinensis (Green Anole Lizard).</title>
        <authorList>
            <consortium name="The Genome Sequencing Platform"/>
            <person name="Di Palma F."/>
            <person name="Alfoldi J."/>
            <person name="Heiman D."/>
            <person name="Young S."/>
            <person name="Grabherr M."/>
            <person name="Johnson J."/>
            <person name="Lander E.S."/>
            <person name="Lindblad-Toh K."/>
        </authorList>
    </citation>
    <scope>NUCLEOTIDE SEQUENCE [LARGE SCALE GENOMIC DNA]</scope>
    <source>
        <strain evidence="14">JBL SC #1</strain>
    </source>
</reference>
<dbReference type="PANTHER" id="PTHR23071:SF1">
    <property type="entry name" value="GPI ETHANOLAMINE PHOSPHATE TRANSFERASE 3"/>
    <property type="match status" value="1"/>
</dbReference>
<evidence type="ECO:0000256" key="11">
    <source>
        <dbReference type="ARBA" id="ARBA00079084"/>
    </source>
</evidence>
<feature type="transmembrane region" description="Helical" evidence="13">
    <location>
        <begin position="735"/>
        <end position="760"/>
    </location>
</feature>
<dbReference type="UniPathway" id="UPA00196"/>
<dbReference type="PANTHER" id="PTHR23071">
    <property type="entry name" value="PHOSPHATIDYLINOSITOL GLYCAN"/>
    <property type="match status" value="1"/>
</dbReference>
<evidence type="ECO:0000256" key="1">
    <source>
        <dbReference type="ARBA" id="ARBA00004477"/>
    </source>
</evidence>
<evidence type="ECO:0000313" key="14">
    <source>
        <dbReference type="Ensembl" id="ENSACAP00000011459.3"/>
    </source>
</evidence>
<keyword evidence="5" id="KW-0808">Transferase</keyword>
<evidence type="ECO:0000256" key="5">
    <source>
        <dbReference type="ARBA" id="ARBA00022679"/>
    </source>
</evidence>
<dbReference type="GO" id="GO:0005789">
    <property type="term" value="C:endoplasmic reticulum membrane"/>
    <property type="evidence" value="ECO:0000318"/>
    <property type="project" value="GO_Central"/>
</dbReference>
<gene>
    <name evidence="14" type="primary">PIGO</name>
</gene>
<dbReference type="InterPro" id="IPR002591">
    <property type="entry name" value="Phosphodiest/P_Trfase"/>
</dbReference>
<name>H9GHZ9_ANOCA</name>
<dbReference type="InterPro" id="IPR017850">
    <property type="entry name" value="Alkaline_phosphatase_core_sf"/>
</dbReference>
<keyword evidence="10" id="KW-0325">Glycoprotein</keyword>
<dbReference type="SUPFAM" id="SSF53649">
    <property type="entry name" value="Alkaline phosphatase-like"/>
    <property type="match status" value="1"/>
</dbReference>
<evidence type="ECO:0000256" key="3">
    <source>
        <dbReference type="ARBA" id="ARBA00008695"/>
    </source>
</evidence>
<dbReference type="Gene3D" id="3.40.720.10">
    <property type="entry name" value="Alkaline Phosphatase, subunit A"/>
    <property type="match status" value="1"/>
</dbReference>
<evidence type="ECO:0000256" key="2">
    <source>
        <dbReference type="ARBA" id="ARBA00004687"/>
    </source>
</evidence>
<feature type="transmembrane region" description="Helical" evidence="13">
    <location>
        <begin position="918"/>
        <end position="937"/>
    </location>
</feature>
<feature type="transmembrane region" description="Helical" evidence="13">
    <location>
        <begin position="620"/>
        <end position="639"/>
    </location>
</feature>
<keyword evidence="9 13" id="KW-0472">Membrane</keyword>
<evidence type="ECO:0000256" key="10">
    <source>
        <dbReference type="ARBA" id="ARBA00023180"/>
    </source>
</evidence>
<keyword evidence="8 13" id="KW-1133">Transmembrane helix</keyword>
<evidence type="ECO:0000256" key="6">
    <source>
        <dbReference type="ARBA" id="ARBA00022692"/>
    </source>
</evidence>
<dbReference type="Ensembl" id="ENSACAT00000011698.3">
    <property type="protein sequence ID" value="ENSACAP00000011459.3"/>
    <property type="gene ID" value="ENSACAG00000011686.3"/>
</dbReference>
<dbReference type="eggNOG" id="KOG2126">
    <property type="taxonomic scope" value="Eukaryota"/>
</dbReference>
<feature type="transmembrane region" description="Helical" evidence="13">
    <location>
        <begin position="488"/>
        <end position="509"/>
    </location>
</feature>
<feature type="transmembrane region" description="Helical" evidence="13">
    <location>
        <begin position="1044"/>
        <end position="1066"/>
    </location>
</feature>
<sequence length="1085" mass="120029">NARSAHACSKPLSVSFFPCRMQRAPVLLFLAWTCFLFFSAIGLFTSGFLLMRVELANHSSCSDALASPFRVDFGSCWLPRRFSRAILLIIDALKFEFARFDPSLREPHPYENKLGFLHELAIGQPRYGRLFRFRADPPTTTMQRIKGFTTGSLPTFIDAGSNFASYAIQEDNLVWQMAQNGKRVVFMGDDTWDGLFPGAFFRSYFFPSFNVKDLHTVDDGILQHLYQTVDGGEWDLLIAHFLGVDHCGHKHGPDHPEMAKKLSQMDEVHCLTTLANDTLLLVAGDHGMTGTGDHGGDTEEEVNAALFVYSKVPLFPAPPEPQTVPQVNLVPTLALLLGIPVPYSNIGEVMDDLFATEGDTATSVLAQLAAYNVNARQVDRFLHTYSLAAQDIPAEKLGRLQSLFSATVEEHEQVMAQAGFPELPQLERLRGQFRRYLWEARAVCAESWARFHPVRMVSGCALLTSSCLLCYIASRVSAGLSFSYRRLLWYPFLWGAAGAAGAGAMHLSGVATTDLLLLCSWAATASQVGFFWHCWAGHAGRSHAASARLPFGGLGLRQRLRVGLVPALGILLLRCGAMFSDSFVMAESQVVPFLLMSSVLLFVLGLHWNGPLREGSTKSWWLLGFLGIIVLTARLSGLFQQCREETPACRSSTLLAPLSKLQDPQAKNLSYALCLAVLASLAWGMRCWMRHYGNLNSPSAPVCFVRWGFPLLALGVGGFWAVTSGSEDDLAKLHAWVQLALVSFPRGVFALGAVGLLLLLCDPVTVFVRDSRNADPAMGAPIVSPSSQAELLHVIPQLYRRMQETLRSRLDAGKDRDRATVEAYGLGSVYSAALLIFLALLGFLLMMLHSERLSLAFLLLFLEAFALLWMQAYAVALSSSTSSSESEMFCCVNAYAVLLLYCNVFHPPLFSHLAPGSIYLVFLALHSICITFQINWFSSYQFSSLSHRWTTTQIAVGCPLLLLWPFLCEMPRSKGGKPKAEVSDREEQMMEMRLREAPEKFSAALLQLGLKYQIVLGAQLLACVLAAIILRRHLMVWKVFAPKFLFEAVGFVVSNIFLLLGIGLVMRVDCAVSAWFKRVILAQSR</sequence>
<dbReference type="GeneTree" id="ENSGT00910000144278"/>
<dbReference type="Bgee" id="ENSACAG00000011686">
    <property type="expression patterns" value="Expressed in heart and 10 other cell types or tissues"/>
</dbReference>
<keyword evidence="7" id="KW-0256">Endoplasmic reticulum</keyword>
<feature type="transmembrane region" description="Helical" evidence="13">
    <location>
        <begin position="854"/>
        <end position="876"/>
    </location>
</feature>
<dbReference type="STRING" id="28377.ENSACAP00000011459"/>